<feature type="binding site" evidence="7">
    <location>
        <position position="222"/>
    </location>
    <ligand>
        <name>D-dopa</name>
        <dbReference type="ChEBI" id="CHEBI:149689"/>
    </ligand>
</feature>
<dbReference type="SUPFAM" id="SSF54373">
    <property type="entry name" value="FAD-linked reductases, C-terminal domain"/>
    <property type="match status" value="1"/>
</dbReference>
<evidence type="ECO:0000313" key="10">
    <source>
        <dbReference type="RefSeq" id="XP_013398180.1"/>
    </source>
</evidence>
<dbReference type="PANTHER" id="PTHR11530:SF11">
    <property type="entry name" value="D-ASPARTATE OXIDASE"/>
    <property type="match status" value="1"/>
</dbReference>
<feature type="domain" description="FAD dependent oxidoreductase" evidence="8">
    <location>
        <begin position="3"/>
        <end position="322"/>
    </location>
</feature>
<feature type="binding site" evidence="7">
    <location>
        <position position="277"/>
    </location>
    <ligand>
        <name>D-dopa</name>
        <dbReference type="ChEBI" id="CHEBI:149689"/>
    </ligand>
</feature>
<evidence type="ECO:0000313" key="9">
    <source>
        <dbReference type="Proteomes" id="UP000085678"/>
    </source>
</evidence>
<dbReference type="InParanoid" id="A0A1S3IIW3"/>
<evidence type="ECO:0000256" key="1">
    <source>
        <dbReference type="ARBA" id="ARBA00001974"/>
    </source>
</evidence>
<protein>
    <submittedName>
        <fullName evidence="10">D-aspartate oxidase</fullName>
    </submittedName>
</protein>
<dbReference type="InterPro" id="IPR006181">
    <property type="entry name" value="D-amino_acid_oxidase_CS"/>
</dbReference>
<dbReference type="KEGG" id="lak:106164721"/>
<evidence type="ECO:0000256" key="6">
    <source>
        <dbReference type="ARBA" id="ARBA00023002"/>
    </source>
</evidence>
<dbReference type="InterPro" id="IPR023209">
    <property type="entry name" value="DAO"/>
</dbReference>
<dbReference type="AlphaFoldDB" id="A0A1S3IIW3"/>
<reference evidence="10" key="1">
    <citation type="submission" date="2025-08" db="UniProtKB">
        <authorList>
            <consortium name="RefSeq"/>
        </authorList>
    </citation>
    <scope>IDENTIFICATION</scope>
    <source>
        <tissue evidence="10">Gonads</tissue>
    </source>
</reference>
<sequence length="334" mass="36902">MPKIAVIGGGVVGMSTAVNVIESIPGARVTVYAERITPDTTSDGAAGIFRADCPPGVPAERAKEWLALSFQHYGSIAYSAEAAKAGISPLSGYDIYTSEQPGSMLSLEVIFQYRSVTKEELAKLPMNFRSGYFMSTVYVECQLYLPWLMKRFASHGGRILKQRVENLDQFVGEYDVVVNCAGGGNKTLLPDPAVYGMRGQLIRVRAPWVKQFCYANKGDLGYIIPNTSNVVLGGTRQRDNYNLVPNEDDKKMIWEKCCKLLPSLKSSEWLYDWVGVRPFREPLRLETETRIVGGKVQKVVHNYGHGSDGVAMSWGTAVKATELVRQILDTSSKL</sequence>
<dbReference type="Pfam" id="PF01266">
    <property type="entry name" value="DAO"/>
    <property type="match status" value="1"/>
</dbReference>
<dbReference type="Proteomes" id="UP000085678">
    <property type="component" value="Unplaced"/>
</dbReference>
<comment type="cofactor">
    <cofactor evidence="1 7">
        <name>FAD</name>
        <dbReference type="ChEBI" id="CHEBI:57692"/>
    </cofactor>
</comment>
<dbReference type="FunCoup" id="A0A1S3IIW3">
    <property type="interactions" value="194"/>
</dbReference>
<dbReference type="GO" id="GO:0071949">
    <property type="term" value="F:FAD binding"/>
    <property type="evidence" value="ECO:0007669"/>
    <property type="project" value="InterPro"/>
</dbReference>
<accession>A0A1S3IIW3</accession>
<dbReference type="PROSITE" id="PS00677">
    <property type="entry name" value="DAO"/>
    <property type="match status" value="1"/>
</dbReference>
<keyword evidence="6" id="KW-0560">Oxidoreductase</keyword>
<dbReference type="GO" id="GO:0005782">
    <property type="term" value="C:peroxisomal matrix"/>
    <property type="evidence" value="ECO:0007669"/>
    <property type="project" value="UniProtKB-SubCell"/>
</dbReference>
<feature type="binding site" evidence="7">
    <location>
        <position position="164"/>
    </location>
    <ligand>
        <name>FAD</name>
        <dbReference type="ChEBI" id="CHEBI:57692"/>
    </ligand>
</feature>
<dbReference type="RefSeq" id="XP_013398180.1">
    <property type="nucleotide sequence ID" value="XM_013542726.1"/>
</dbReference>
<comment type="subcellular location">
    <subcellularLocation>
        <location evidence="2">Peroxisome matrix</location>
    </subcellularLocation>
</comment>
<dbReference type="OrthoDB" id="2015447at2759"/>
<dbReference type="Gene3D" id="3.30.9.10">
    <property type="entry name" value="D-Amino Acid Oxidase, subunit A, domain 2"/>
    <property type="match status" value="1"/>
</dbReference>
<evidence type="ECO:0000256" key="3">
    <source>
        <dbReference type="ARBA" id="ARBA00006730"/>
    </source>
</evidence>
<keyword evidence="5 7" id="KW-0274">FAD</keyword>
<dbReference type="Gene3D" id="3.40.50.720">
    <property type="entry name" value="NAD(P)-binding Rossmann-like Domain"/>
    <property type="match status" value="1"/>
</dbReference>
<evidence type="ECO:0000256" key="4">
    <source>
        <dbReference type="ARBA" id="ARBA00022630"/>
    </source>
</evidence>
<dbReference type="GO" id="GO:0003884">
    <property type="term" value="F:D-amino-acid oxidase activity"/>
    <property type="evidence" value="ECO:0007669"/>
    <property type="project" value="InterPro"/>
</dbReference>
<evidence type="ECO:0000259" key="8">
    <source>
        <dbReference type="Pfam" id="PF01266"/>
    </source>
</evidence>
<dbReference type="PANTHER" id="PTHR11530">
    <property type="entry name" value="D-AMINO ACID OXIDASE"/>
    <property type="match status" value="1"/>
</dbReference>
<dbReference type="GeneID" id="106164721"/>
<proteinExistence type="inferred from homology"/>
<evidence type="ECO:0000256" key="5">
    <source>
        <dbReference type="ARBA" id="ARBA00022827"/>
    </source>
</evidence>
<dbReference type="PIRSF" id="PIRSF000189">
    <property type="entry name" value="D-aa_oxidase"/>
    <property type="match status" value="1"/>
</dbReference>
<dbReference type="STRING" id="7574.A0A1S3IIW3"/>
<dbReference type="SUPFAM" id="SSF51971">
    <property type="entry name" value="Nucleotide-binding domain"/>
    <property type="match status" value="1"/>
</dbReference>
<evidence type="ECO:0000256" key="2">
    <source>
        <dbReference type="ARBA" id="ARBA00004253"/>
    </source>
</evidence>
<gene>
    <name evidence="10" type="primary">LOC106164721</name>
</gene>
<dbReference type="GO" id="GO:0019478">
    <property type="term" value="P:D-amino acid catabolic process"/>
    <property type="evidence" value="ECO:0007669"/>
    <property type="project" value="TreeGrafter"/>
</dbReference>
<organism evidence="9 10">
    <name type="scientific">Lingula anatina</name>
    <name type="common">Brachiopod</name>
    <name type="synonym">Lingula unguis</name>
    <dbReference type="NCBI Taxonomy" id="7574"/>
    <lineage>
        <taxon>Eukaryota</taxon>
        <taxon>Metazoa</taxon>
        <taxon>Spiralia</taxon>
        <taxon>Lophotrochozoa</taxon>
        <taxon>Brachiopoda</taxon>
        <taxon>Linguliformea</taxon>
        <taxon>Lingulata</taxon>
        <taxon>Lingulida</taxon>
        <taxon>Linguloidea</taxon>
        <taxon>Lingulidae</taxon>
        <taxon>Lingula</taxon>
    </lineage>
</organism>
<keyword evidence="4" id="KW-0285">Flavoprotein</keyword>
<evidence type="ECO:0000256" key="7">
    <source>
        <dbReference type="PIRSR" id="PIRSR000189-1"/>
    </source>
</evidence>
<comment type="similarity">
    <text evidence="3">Belongs to the DAMOX/DASOX family.</text>
</comment>
<keyword evidence="9" id="KW-1185">Reference proteome</keyword>
<feature type="binding site" evidence="7">
    <location>
        <begin position="41"/>
        <end position="42"/>
    </location>
    <ligand>
        <name>FAD</name>
        <dbReference type="ChEBI" id="CHEBI:57692"/>
    </ligand>
</feature>
<dbReference type="OMA" id="GYMHLLD"/>
<dbReference type="InterPro" id="IPR006076">
    <property type="entry name" value="FAD-dep_OxRdtase"/>
</dbReference>
<name>A0A1S3IIW3_LINAN</name>